<dbReference type="NCBIfam" id="NF002003">
    <property type="entry name" value="PRK00802.1-3"/>
    <property type="match status" value="1"/>
</dbReference>
<evidence type="ECO:0000313" key="7">
    <source>
        <dbReference type="Proteomes" id="UP000199544"/>
    </source>
</evidence>
<dbReference type="EMBL" id="FNHW01000001">
    <property type="protein sequence ID" value="SDM91880.1"/>
    <property type="molecule type" value="Genomic_DNA"/>
</dbReference>
<reference evidence="7" key="1">
    <citation type="submission" date="2016-10" db="EMBL/GenBank/DDBJ databases">
        <authorList>
            <person name="Varghese N."/>
            <person name="Submissions S."/>
        </authorList>
    </citation>
    <scope>NUCLEOTIDE SEQUENCE [LARGE SCALE GENOMIC DNA]</scope>
    <source>
        <strain evidence="7">CGMCC 1.6854</strain>
    </source>
</reference>
<dbReference type="PANTHER" id="PTHR10429:SF0">
    <property type="entry name" value="DNA-3-METHYLADENINE GLYCOSYLASE"/>
    <property type="match status" value="1"/>
</dbReference>
<dbReference type="GO" id="GO:0003905">
    <property type="term" value="F:alkylbase DNA N-glycosylase activity"/>
    <property type="evidence" value="ECO:0007669"/>
    <property type="project" value="InterPro"/>
</dbReference>
<gene>
    <name evidence="6" type="ORF">SAMN04488137_2578</name>
</gene>
<evidence type="ECO:0000256" key="5">
    <source>
        <dbReference type="HAMAP-Rule" id="MF_00527"/>
    </source>
</evidence>
<keyword evidence="4 5" id="KW-0234">DNA repair</keyword>
<dbReference type="PANTHER" id="PTHR10429">
    <property type="entry name" value="DNA-3-METHYLADENINE GLYCOSYLASE"/>
    <property type="match status" value="1"/>
</dbReference>
<keyword evidence="2 5" id="KW-0227">DNA damage</keyword>
<dbReference type="InterPro" id="IPR036995">
    <property type="entry name" value="MPG_sf"/>
</dbReference>
<organism evidence="6 7">
    <name type="scientific">Fictibacillus solisalsi</name>
    <dbReference type="NCBI Taxonomy" id="459525"/>
    <lineage>
        <taxon>Bacteria</taxon>
        <taxon>Bacillati</taxon>
        <taxon>Bacillota</taxon>
        <taxon>Bacilli</taxon>
        <taxon>Bacillales</taxon>
        <taxon>Fictibacillaceae</taxon>
        <taxon>Fictibacillus</taxon>
    </lineage>
</organism>
<dbReference type="SUPFAM" id="SSF50486">
    <property type="entry name" value="FMT C-terminal domain-like"/>
    <property type="match status" value="1"/>
</dbReference>
<dbReference type="Gene3D" id="3.10.300.10">
    <property type="entry name" value="Methylpurine-DNA glycosylase (MPG)"/>
    <property type="match status" value="1"/>
</dbReference>
<evidence type="ECO:0000256" key="3">
    <source>
        <dbReference type="ARBA" id="ARBA00022801"/>
    </source>
</evidence>
<dbReference type="InterPro" id="IPR003180">
    <property type="entry name" value="MPG"/>
</dbReference>
<evidence type="ECO:0000256" key="1">
    <source>
        <dbReference type="ARBA" id="ARBA00009232"/>
    </source>
</evidence>
<evidence type="ECO:0000313" key="6">
    <source>
        <dbReference type="EMBL" id="SDM91880.1"/>
    </source>
</evidence>
<proteinExistence type="inferred from homology"/>
<dbReference type="HAMAP" id="MF_00527">
    <property type="entry name" value="3MGH"/>
    <property type="match status" value="1"/>
</dbReference>
<keyword evidence="3 5" id="KW-0378">Hydrolase</keyword>
<dbReference type="NCBIfam" id="TIGR00567">
    <property type="entry name" value="3mg"/>
    <property type="match status" value="1"/>
</dbReference>
<dbReference type="GO" id="GO:0006284">
    <property type="term" value="P:base-excision repair"/>
    <property type="evidence" value="ECO:0007669"/>
    <property type="project" value="InterPro"/>
</dbReference>
<dbReference type="AlphaFoldDB" id="A0A1G9X556"/>
<evidence type="ECO:0000256" key="4">
    <source>
        <dbReference type="ARBA" id="ARBA00023204"/>
    </source>
</evidence>
<name>A0A1G9X556_9BACL</name>
<accession>A0A1G9X556</accession>
<dbReference type="CDD" id="cd00540">
    <property type="entry name" value="AAG"/>
    <property type="match status" value="1"/>
</dbReference>
<dbReference type="OrthoDB" id="9794313at2"/>
<dbReference type="GO" id="GO:0003677">
    <property type="term" value="F:DNA binding"/>
    <property type="evidence" value="ECO:0007669"/>
    <property type="project" value="InterPro"/>
</dbReference>
<dbReference type="InterPro" id="IPR011034">
    <property type="entry name" value="Formyl_transferase-like_C_sf"/>
</dbReference>
<dbReference type="RefSeq" id="WP_090235108.1">
    <property type="nucleotide sequence ID" value="NZ_FNHW01000001.1"/>
</dbReference>
<protein>
    <recommendedName>
        <fullName evidence="5">Putative 3-methyladenine DNA glycosylase</fullName>
        <ecNumber evidence="5">3.2.2.-</ecNumber>
    </recommendedName>
</protein>
<sequence>MNELFEYPTLQLAQKLLGMELVHETGEGLTSGIIVEAEAYMGPEDRAAHSFGGRRTPRTEIMYAEAGHVYVYFIYGMHTCFNIVSGPLHKPEAILIRALEPKEGIPLMMKRRNMEVSLMDNGAWSLKELKKLANGPGKLCKAMGITLEDYGVKLNSDHLYLREYMDVPVQDIVTGPRIGVEYAGEAARFPYRFWVKDNPCVSK</sequence>
<comment type="similarity">
    <text evidence="1 5">Belongs to the DNA glycosylase MPG family.</text>
</comment>
<dbReference type="Pfam" id="PF02245">
    <property type="entry name" value="Pur_DNA_glyco"/>
    <property type="match status" value="1"/>
</dbReference>
<dbReference type="EC" id="3.2.2.-" evidence="5"/>
<keyword evidence="7" id="KW-1185">Reference proteome</keyword>
<dbReference type="FunFam" id="3.10.300.10:FF:000001">
    <property type="entry name" value="Putative 3-methyladenine DNA glycosylase"/>
    <property type="match status" value="1"/>
</dbReference>
<dbReference type="Proteomes" id="UP000199544">
    <property type="component" value="Unassembled WGS sequence"/>
</dbReference>
<dbReference type="STRING" id="459525.SAMN04488137_2578"/>
<evidence type="ECO:0000256" key="2">
    <source>
        <dbReference type="ARBA" id="ARBA00022763"/>
    </source>
</evidence>